<dbReference type="eggNOG" id="COG1398">
    <property type="taxonomic scope" value="Bacteria"/>
</dbReference>
<keyword evidence="5 13" id="KW-0812">Transmembrane</keyword>
<evidence type="ECO:0000313" key="16">
    <source>
        <dbReference type="Proteomes" id="UP000017396"/>
    </source>
</evidence>
<keyword evidence="7 13" id="KW-1133">Transmembrane helix</keyword>
<dbReference type="CDD" id="cd03505">
    <property type="entry name" value="Delta9-FADS-like"/>
    <property type="match status" value="1"/>
</dbReference>
<evidence type="ECO:0000256" key="12">
    <source>
        <dbReference type="ARBA" id="ARBA00023160"/>
    </source>
</evidence>
<comment type="subcellular location">
    <subcellularLocation>
        <location evidence="2">Membrane</location>
        <topology evidence="2">Multi-pass membrane protein</topology>
    </subcellularLocation>
</comment>
<evidence type="ECO:0000256" key="1">
    <source>
        <dbReference type="ARBA" id="ARBA00001954"/>
    </source>
</evidence>
<feature type="transmembrane region" description="Helical" evidence="13">
    <location>
        <begin position="38"/>
        <end position="58"/>
    </location>
</feature>
<gene>
    <name evidence="15" type="ORF">GKIL_2533</name>
</gene>
<dbReference type="RefSeq" id="WP_023173965.1">
    <property type="nucleotide sequence ID" value="NC_022600.1"/>
</dbReference>
<dbReference type="EMBL" id="CP003587">
    <property type="protein sequence ID" value="AGY58779.1"/>
    <property type="molecule type" value="Genomic_DNA"/>
</dbReference>
<dbReference type="AlphaFoldDB" id="U5QME2"/>
<organism evidence="15 16">
    <name type="scientific">Gloeobacter kilaueensis (strain ATCC BAA-2537 / CCAP 1431/1 / ULC 316 / JS1)</name>
    <dbReference type="NCBI Taxonomy" id="1183438"/>
    <lineage>
        <taxon>Bacteria</taxon>
        <taxon>Bacillati</taxon>
        <taxon>Cyanobacteriota</taxon>
        <taxon>Cyanophyceae</taxon>
        <taxon>Gloeobacterales</taxon>
        <taxon>Gloeobacteraceae</taxon>
        <taxon>Gloeobacter</taxon>
    </lineage>
</organism>
<evidence type="ECO:0000256" key="6">
    <source>
        <dbReference type="ARBA" id="ARBA00022832"/>
    </source>
</evidence>
<evidence type="ECO:0000256" key="2">
    <source>
        <dbReference type="ARBA" id="ARBA00004141"/>
    </source>
</evidence>
<keyword evidence="4" id="KW-0444">Lipid biosynthesis</keyword>
<evidence type="ECO:0000256" key="8">
    <source>
        <dbReference type="ARBA" id="ARBA00023002"/>
    </source>
</evidence>
<dbReference type="Pfam" id="PF00487">
    <property type="entry name" value="FA_desaturase"/>
    <property type="match status" value="1"/>
</dbReference>
<dbReference type="GO" id="GO:0016717">
    <property type="term" value="F:oxidoreductase activity, acting on paired donors, with oxidation of a pair of donors resulting in the reduction of molecular oxygen to two molecules of water"/>
    <property type="evidence" value="ECO:0007669"/>
    <property type="project" value="InterPro"/>
</dbReference>
<dbReference type="GO" id="GO:0006633">
    <property type="term" value="P:fatty acid biosynthetic process"/>
    <property type="evidence" value="ECO:0007669"/>
    <property type="project" value="UniProtKB-KW"/>
</dbReference>
<keyword evidence="8" id="KW-0560">Oxidoreductase</keyword>
<evidence type="ECO:0000256" key="10">
    <source>
        <dbReference type="ARBA" id="ARBA00023098"/>
    </source>
</evidence>
<comment type="cofactor">
    <cofactor evidence="1">
        <name>Fe(2+)</name>
        <dbReference type="ChEBI" id="CHEBI:29033"/>
    </cofactor>
</comment>
<feature type="transmembrane region" description="Helical" evidence="13">
    <location>
        <begin position="78"/>
        <end position="96"/>
    </location>
</feature>
<dbReference type="STRING" id="1183438.GKIL_2533"/>
<feature type="transmembrane region" description="Helical" evidence="13">
    <location>
        <begin position="157"/>
        <end position="181"/>
    </location>
</feature>
<keyword evidence="11 13" id="KW-0472">Membrane</keyword>
<feature type="transmembrane region" description="Helical" evidence="13">
    <location>
        <begin position="12"/>
        <end position="32"/>
    </location>
</feature>
<dbReference type="PANTHER" id="PTHR11351:SF31">
    <property type="entry name" value="DESATURASE 1, ISOFORM A-RELATED"/>
    <property type="match status" value="1"/>
</dbReference>
<accession>U5QME2</accession>
<keyword evidence="9" id="KW-0408">Iron</keyword>
<sequence length="284" mass="32129">MKTHSSALSGLASLKWPLVGFIGTVHLLALLAPWCFSWSALGVALLLHWLLGGIGICLGYHRLLAHRSFRLPQLLERAVALLGALALQGGPIFWVAGHRRHHAWTEDPTRDPHASTRGFWWSHLLWLVQPQAQPPAEKFAADLACQPFYRWLERYHLLLQLPFGLLLFLLGGVPFVVYGIFVRTVLLWHTTWLVNSAAHLSGYRSYQTADCSRNLWWVALLTYGEGWHNNHHAHPRAARAGLLWWEVDLTWGTIRLLEMVGLARKVVRPSCLVNCESVTSKVRG</sequence>
<protein>
    <submittedName>
        <fullName evidence="15">Stearoyl-CoA 9-desaturase</fullName>
    </submittedName>
</protein>
<evidence type="ECO:0000256" key="7">
    <source>
        <dbReference type="ARBA" id="ARBA00022989"/>
    </source>
</evidence>
<evidence type="ECO:0000259" key="14">
    <source>
        <dbReference type="Pfam" id="PF00487"/>
    </source>
</evidence>
<dbReference type="GO" id="GO:0016020">
    <property type="term" value="C:membrane"/>
    <property type="evidence" value="ECO:0007669"/>
    <property type="project" value="UniProtKB-SubCell"/>
</dbReference>
<evidence type="ECO:0000256" key="13">
    <source>
        <dbReference type="SAM" id="Phobius"/>
    </source>
</evidence>
<keyword evidence="10" id="KW-0443">Lipid metabolism</keyword>
<evidence type="ECO:0000313" key="15">
    <source>
        <dbReference type="EMBL" id="AGY58779.1"/>
    </source>
</evidence>
<evidence type="ECO:0000256" key="9">
    <source>
        <dbReference type="ARBA" id="ARBA00023004"/>
    </source>
</evidence>
<dbReference type="Proteomes" id="UP000017396">
    <property type="component" value="Chromosome"/>
</dbReference>
<dbReference type="PRINTS" id="PR00075">
    <property type="entry name" value="FACDDSATRASE"/>
</dbReference>
<comment type="similarity">
    <text evidence="3">Belongs to the fatty acid desaturase type 2 family.</text>
</comment>
<dbReference type="OrthoDB" id="19906at2"/>
<keyword evidence="16" id="KW-1185">Reference proteome</keyword>
<dbReference type="PANTHER" id="PTHR11351">
    <property type="entry name" value="ACYL-COA DESATURASE"/>
    <property type="match status" value="1"/>
</dbReference>
<evidence type="ECO:0000256" key="5">
    <source>
        <dbReference type="ARBA" id="ARBA00022692"/>
    </source>
</evidence>
<dbReference type="HOGENOM" id="CLU_027359_1_0_3"/>
<dbReference type="InterPro" id="IPR005804">
    <property type="entry name" value="FA_desaturase_dom"/>
</dbReference>
<reference evidence="15 16" key="1">
    <citation type="journal article" date="2013" name="PLoS ONE">
        <title>Cultivation and Complete Genome Sequencing of Gloeobacter kilaueensis sp. nov., from a Lava Cave in Kilauea Caldera, Hawai'i.</title>
        <authorList>
            <person name="Saw J.H."/>
            <person name="Schatz M."/>
            <person name="Brown M.V."/>
            <person name="Kunkel D.D."/>
            <person name="Foster J.S."/>
            <person name="Shick H."/>
            <person name="Christensen S."/>
            <person name="Hou S."/>
            <person name="Wan X."/>
            <person name="Donachie S.P."/>
        </authorList>
    </citation>
    <scope>NUCLEOTIDE SEQUENCE [LARGE SCALE GENOMIC DNA]</scope>
    <source>
        <strain evidence="16">JS</strain>
    </source>
</reference>
<evidence type="ECO:0000256" key="4">
    <source>
        <dbReference type="ARBA" id="ARBA00022516"/>
    </source>
</evidence>
<dbReference type="KEGG" id="glj:GKIL_2533"/>
<dbReference type="PATRIC" id="fig|1183438.3.peg.2495"/>
<evidence type="ECO:0000256" key="3">
    <source>
        <dbReference type="ARBA" id="ARBA00008749"/>
    </source>
</evidence>
<dbReference type="InterPro" id="IPR015876">
    <property type="entry name" value="Acyl-CoA_DS"/>
</dbReference>
<name>U5QME2_GLOK1</name>
<evidence type="ECO:0000256" key="11">
    <source>
        <dbReference type="ARBA" id="ARBA00023136"/>
    </source>
</evidence>
<keyword evidence="6" id="KW-0276">Fatty acid metabolism</keyword>
<proteinExistence type="inferred from homology"/>
<feature type="domain" description="Fatty acid desaturase" evidence="14">
    <location>
        <begin position="38"/>
        <end position="246"/>
    </location>
</feature>
<keyword evidence="12" id="KW-0275">Fatty acid biosynthesis</keyword>